<comment type="caution">
    <text evidence="1">The sequence shown here is derived from an EMBL/GenBank/DDBJ whole genome shotgun (WGS) entry which is preliminary data.</text>
</comment>
<name>A0A154BRK6_ANASB</name>
<keyword evidence="2" id="KW-1185">Reference proteome</keyword>
<evidence type="ECO:0000313" key="2">
    <source>
        <dbReference type="Proteomes" id="UP000076268"/>
    </source>
</evidence>
<reference evidence="1 2" key="1">
    <citation type="submission" date="2016-02" db="EMBL/GenBank/DDBJ databases">
        <title>Anaerosporomusa subterraneum gen. nov., sp. nov., a spore-forming obligate anaerobe isolated from saprolite.</title>
        <authorList>
            <person name="Choi J.K."/>
            <person name="Shah M."/>
            <person name="Yee N."/>
        </authorList>
    </citation>
    <scope>NUCLEOTIDE SEQUENCE [LARGE SCALE GENOMIC DNA]</scope>
    <source>
        <strain evidence="1 2">RU4</strain>
    </source>
</reference>
<organism evidence="1 2">
    <name type="scientific">Anaerosporomusa subterranea</name>
    <dbReference type="NCBI Taxonomy" id="1794912"/>
    <lineage>
        <taxon>Bacteria</taxon>
        <taxon>Bacillati</taxon>
        <taxon>Bacillota</taxon>
        <taxon>Negativicutes</taxon>
        <taxon>Acetonemataceae</taxon>
        <taxon>Anaerosporomusa</taxon>
    </lineage>
</organism>
<dbReference type="STRING" id="1794912.AXX12_08435"/>
<proteinExistence type="predicted"/>
<dbReference type="OrthoDB" id="1683507at2"/>
<accession>A0A154BRK6</accession>
<dbReference type="Proteomes" id="UP000076268">
    <property type="component" value="Unassembled WGS sequence"/>
</dbReference>
<evidence type="ECO:0000313" key="1">
    <source>
        <dbReference type="EMBL" id="KYZ76450.1"/>
    </source>
</evidence>
<protein>
    <recommendedName>
        <fullName evidence="3">Glycosyltransferase 2-like domain-containing protein</fullName>
    </recommendedName>
</protein>
<dbReference type="EMBL" id="LSGP01000017">
    <property type="protein sequence ID" value="KYZ76450.1"/>
    <property type="molecule type" value="Genomic_DNA"/>
</dbReference>
<dbReference type="RefSeq" id="WP_066241947.1">
    <property type="nucleotide sequence ID" value="NZ_LSGP01000017.1"/>
</dbReference>
<evidence type="ECO:0008006" key="3">
    <source>
        <dbReference type="Google" id="ProtNLM"/>
    </source>
</evidence>
<sequence length="148" mass="16845">MFLSYTASVILLSLAIFGLWCLAMECWQWYIKPRVLHLPSASFLFIVRNMEQEIEQMMRGILREMEMASITCEAVVVEAGSDDLTPRILVYLAGESSLLKVVHLPREERPISKALPICEGAAVYVFDLVNRMDARECQAAVHEILARR</sequence>
<gene>
    <name evidence="1" type="ORF">AXX12_08435</name>
</gene>
<dbReference type="AlphaFoldDB" id="A0A154BRK6"/>